<dbReference type="PANTHER" id="PTHR34068">
    <property type="entry name" value="UPF0145 PROTEIN YBJQ"/>
    <property type="match status" value="1"/>
</dbReference>
<sequence>MIFSTTETVPGHDIIAILGVVTGNVVQSKHIGRDIMASLKGIVGGELKGYTEMFNEARSQAMARLEADALDLGADAVVGIRFTTSAIMDGSCELLAFGTAVTLLPSQQLLQQ</sequence>
<reference evidence="3 6" key="2">
    <citation type="submission" date="2024-01" db="EMBL/GenBank/DDBJ databases">
        <title>Active colonisers of the gastrointestinal tract of Atlantic salmon farmed in a warm water region.</title>
        <authorList>
            <person name="Bowman J.P."/>
        </authorList>
    </citation>
    <scope>NUCLEOTIDE SEQUENCE [LARGE SCALE GENOMIC DNA]</scope>
    <source>
        <strain evidence="3 6">S3MW1</strain>
    </source>
</reference>
<evidence type="ECO:0000313" key="6">
    <source>
        <dbReference type="Proteomes" id="UP001306119"/>
    </source>
</evidence>
<keyword evidence="6" id="KW-1185">Reference proteome</keyword>
<gene>
    <name evidence="4" type="ORF">CZ814_03952</name>
    <name evidence="3" type="ORF">VXS06_01685</name>
</gene>
<dbReference type="Proteomes" id="UP000191116">
    <property type="component" value="Unassembled WGS sequence"/>
</dbReference>
<dbReference type="AlphaFoldDB" id="A0A1T4V015"/>
<evidence type="ECO:0000313" key="4">
    <source>
        <dbReference type="EMBL" id="SKA58299.1"/>
    </source>
</evidence>
<proteinExistence type="inferred from homology"/>
<dbReference type="Proteomes" id="UP001306119">
    <property type="component" value="Unassembled WGS sequence"/>
</dbReference>
<dbReference type="InterPro" id="IPR035439">
    <property type="entry name" value="UPF0145_dom_sf"/>
</dbReference>
<dbReference type="RefSeq" id="WP_080176567.1">
    <property type="nucleotide sequence ID" value="NZ_AP024855.1"/>
</dbReference>
<evidence type="ECO:0000313" key="3">
    <source>
        <dbReference type="EMBL" id="MEC6830473.1"/>
    </source>
</evidence>
<dbReference type="HAMAP" id="MF_00338">
    <property type="entry name" value="UPF0145"/>
    <property type="match status" value="1"/>
</dbReference>
<comment type="similarity">
    <text evidence="1 2">Belongs to the UPF0145 family.</text>
</comment>
<dbReference type="Gene3D" id="3.30.110.70">
    <property type="entry name" value="Hypothetical protein apc22750. Chain B"/>
    <property type="match status" value="1"/>
</dbReference>
<dbReference type="OrthoDB" id="9796448at2"/>
<name>A0A1T4V015_9GAMM</name>
<organism evidence="4 5">
    <name type="scientific">Photobacterium toruni</name>
    <dbReference type="NCBI Taxonomy" id="1935446"/>
    <lineage>
        <taxon>Bacteria</taxon>
        <taxon>Pseudomonadati</taxon>
        <taxon>Pseudomonadota</taxon>
        <taxon>Gammaproteobacteria</taxon>
        <taxon>Vibrionales</taxon>
        <taxon>Vibrionaceae</taxon>
        <taxon>Photobacterium</taxon>
    </lineage>
</organism>
<accession>A0A1T4V015</accession>
<reference evidence="4 5" key="1">
    <citation type="submission" date="2017-02" db="EMBL/GenBank/DDBJ databases">
        <authorList>
            <person name="Peterson S.W."/>
        </authorList>
    </citation>
    <scope>NUCLEOTIDE SEQUENCE [LARGE SCALE GENOMIC DNA]</scope>
    <source>
        <strain evidence="4 5">CECT 9189</strain>
    </source>
</reference>
<dbReference type="EMBL" id="FUWP01000049">
    <property type="protein sequence ID" value="SKA58299.1"/>
    <property type="molecule type" value="Genomic_DNA"/>
</dbReference>
<protein>
    <recommendedName>
        <fullName evidence="2">UPF0145 protein CZ814_03952</fullName>
    </recommendedName>
</protein>
<dbReference type="Pfam" id="PF01906">
    <property type="entry name" value="YbjQ_1"/>
    <property type="match status" value="1"/>
</dbReference>
<evidence type="ECO:0000256" key="1">
    <source>
        <dbReference type="ARBA" id="ARBA00010751"/>
    </source>
</evidence>
<evidence type="ECO:0000313" key="5">
    <source>
        <dbReference type="Proteomes" id="UP000191116"/>
    </source>
</evidence>
<dbReference type="EMBL" id="JAYXUG010000001">
    <property type="protein sequence ID" value="MEC6830473.1"/>
    <property type="molecule type" value="Genomic_DNA"/>
</dbReference>
<dbReference type="SUPFAM" id="SSF117782">
    <property type="entry name" value="YbjQ-like"/>
    <property type="match status" value="1"/>
</dbReference>
<dbReference type="InterPro" id="IPR002765">
    <property type="entry name" value="UPF0145_YbjQ-like"/>
</dbReference>
<dbReference type="PANTHER" id="PTHR34068:SF2">
    <property type="entry name" value="UPF0145 PROTEIN SCO3412"/>
    <property type="match status" value="1"/>
</dbReference>
<evidence type="ECO:0000256" key="2">
    <source>
        <dbReference type="HAMAP-Rule" id="MF_00338"/>
    </source>
</evidence>